<dbReference type="Proteomes" id="UP000798662">
    <property type="component" value="Chromosome 1"/>
</dbReference>
<keyword evidence="2" id="KW-1185">Reference proteome</keyword>
<reference evidence="1" key="1">
    <citation type="submission" date="2019-11" db="EMBL/GenBank/DDBJ databases">
        <title>Nori genome reveals adaptations in red seaweeds to the harsh intertidal environment.</title>
        <authorList>
            <person name="Wang D."/>
            <person name="Mao Y."/>
        </authorList>
    </citation>
    <scope>NUCLEOTIDE SEQUENCE</scope>
    <source>
        <tissue evidence="1">Gametophyte</tissue>
    </source>
</reference>
<evidence type="ECO:0000313" key="1">
    <source>
        <dbReference type="EMBL" id="KAK1859360.1"/>
    </source>
</evidence>
<protein>
    <submittedName>
        <fullName evidence="1">Uncharacterized protein</fullName>
    </submittedName>
</protein>
<accession>A0ACC3BN63</accession>
<comment type="caution">
    <text evidence="1">The sequence shown here is derived from an EMBL/GenBank/DDBJ whole genome shotgun (WGS) entry which is preliminary data.</text>
</comment>
<gene>
    <name evidence="1" type="ORF">I4F81_001957</name>
</gene>
<sequence length="601" mass="60063">MGCYRLGVRLPPVAGRLLPRGGGGCFRRGGGRYRWRGGEACCCCGVGAATGRGCGCLGGAAPATGAGRQQLPLWGWRLQLGWGGGLPPSGSRCCPRGGDGCPHTCNDSNTPSRSCCCGCCVLLLRFKALCLCLAGGIPISPAEGKRVGLLGVSGAAGPPVRPTGTRGEARRQDRTGRRRSARSFALAPDPPRVRGHTDAVVWPRVADLRSGSRLASSRPFGTYFAAPPSGISVWGHPPPTSTAGVMPSTRSGRSSARGATASCGPVAAPEPGSRQGSEVVAAAAAALAASAASSASSSSASPTSASSSSSSSAVATATPGAADVAVPAGAGAASAAPTGSSAAPPDEVVAVDTPLAPPGRAAFRCRGAATTTPPATPRKKNKRAALAPGAALTTPDPLRGFTPETLAALARAFAQPVAPAAVAGPPAPSQGTPPAASAAVDVGDDDDWVPEPAQPSRARSRSGRFPPGGADDGGGFVASGAGRGGPRAAFSRAAVDAVYDGCPRIQGLELPSRLAREGVFPEPFKPSGDPDFSAEFGSGRRNAKEATVLYMACAWLQNLTNAIADYKSAASTATPTLSASLDVTASARTHVYQIYSLLATR</sequence>
<name>A0ACC3BN63_PYRYE</name>
<organism evidence="1 2">
    <name type="scientific">Pyropia yezoensis</name>
    <name type="common">Susabi-nori</name>
    <name type="synonym">Porphyra yezoensis</name>
    <dbReference type="NCBI Taxonomy" id="2788"/>
    <lineage>
        <taxon>Eukaryota</taxon>
        <taxon>Rhodophyta</taxon>
        <taxon>Bangiophyceae</taxon>
        <taxon>Bangiales</taxon>
        <taxon>Bangiaceae</taxon>
        <taxon>Pyropia</taxon>
    </lineage>
</organism>
<proteinExistence type="predicted"/>
<dbReference type="EMBL" id="CM020618">
    <property type="protein sequence ID" value="KAK1859360.1"/>
    <property type="molecule type" value="Genomic_DNA"/>
</dbReference>
<evidence type="ECO:0000313" key="2">
    <source>
        <dbReference type="Proteomes" id="UP000798662"/>
    </source>
</evidence>